<evidence type="ECO:0000256" key="1">
    <source>
        <dbReference type="ARBA" id="ARBA00023125"/>
    </source>
</evidence>
<keyword evidence="1" id="KW-0238">DNA-binding</keyword>
<protein>
    <submittedName>
        <fullName evidence="3">Single-stranded DNA binding protein</fullName>
    </submittedName>
</protein>
<dbReference type="Gene3D" id="2.40.50.140">
    <property type="entry name" value="Nucleic acid-binding proteins"/>
    <property type="match status" value="2"/>
</dbReference>
<sequence>MELDSHAEDLASDLGVDKEEVKADLKNLVEYSVPIDEAKGSLRRKYGDGSSAGSSTPSARNLGDVTPDDGSVTVTGVVLTAGERSIRYQGDDQVIVEGRLADETGVIDYTAWEDFGLSPGETITAGNAGVREWDGEPELNLGESTSLSFVDESLDVDYEIGGDAQLAELQTGDRAVSIEVSVLECERRTIDGRDGETEILSGVFGDESGRLPFTNWDPAPEIEDGGPVRIENAYVQEFRGVPEVNVSAFSTVSALEREVDVGADATTMEIGDAVRTGGIYDVEIVGNLIAVRDGSGLIQRCPECYRVIQKGQCRTHGDVDGVDDLRVKAILDDGTGTVTVVLDDDLTEDVYDGTLEDALEQAREAMDQEVVADTIRERIVGREYRVRGHLSVDDYGANLDAETLEESADDPTTRARAFLEEFGADAEATEVDL</sequence>
<keyword evidence="4" id="KW-1185">Reference proteome</keyword>
<dbReference type="SUPFAM" id="SSF50249">
    <property type="entry name" value="Nucleic acid-binding proteins"/>
    <property type="match status" value="3"/>
</dbReference>
<dbReference type="Proteomes" id="UP000273828">
    <property type="component" value="Unassembled WGS sequence"/>
</dbReference>
<accession>A0A3N6LNX4</accession>
<dbReference type="GO" id="GO:0000724">
    <property type="term" value="P:double-strand break repair via homologous recombination"/>
    <property type="evidence" value="ECO:0007669"/>
    <property type="project" value="TreeGrafter"/>
</dbReference>
<evidence type="ECO:0000256" key="2">
    <source>
        <dbReference type="SAM" id="MobiDB-lite"/>
    </source>
</evidence>
<organism evidence="3 4">
    <name type="scientific">Natrarchaeobius halalkaliphilus</name>
    <dbReference type="NCBI Taxonomy" id="1679091"/>
    <lineage>
        <taxon>Archaea</taxon>
        <taxon>Methanobacteriati</taxon>
        <taxon>Methanobacteriota</taxon>
        <taxon>Stenosarchaea group</taxon>
        <taxon>Halobacteria</taxon>
        <taxon>Halobacteriales</taxon>
        <taxon>Natrialbaceae</taxon>
        <taxon>Natrarchaeobius</taxon>
    </lineage>
</organism>
<dbReference type="GO" id="GO:0003677">
    <property type="term" value="F:DNA binding"/>
    <property type="evidence" value="ECO:0007669"/>
    <property type="project" value="UniProtKB-KW"/>
</dbReference>
<dbReference type="RefSeq" id="WP_124177206.1">
    <property type="nucleotide sequence ID" value="NZ_REFY01000002.1"/>
</dbReference>
<dbReference type="CDD" id="cd04491">
    <property type="entry name" value="SoSSB_OBF"/>
    <property type="match status" value="2"/>
</dbReference>
<dbReference type="NCBIfam" id="NF005554">
    <property type="entry name" value="PRK07218.1"/>
    <property type="match status" value="1"/>
</dbReference>
<evidence type="ECO:0000313" key="4">
    <source>
        <dbReference type="Proteomes" id="UP000273828"/>
    </source>
</evidence>
<reference evidence="3 4" key="1">
    <citation type="submission" date="2018-10" db="EMBL/GenBank/DDBJ databases">
        <title>Natrarchaeobius chitinivorans gen. nov., sp. nov., and Natrarchaeobius haloalkaliphilus sp. nov., alkaliphilic, chitin-utilizing haloarchaea from hypersaline alkaline lakes.</title>
        <authorList>
            <person name="Sorokin D.Y."/>
            <person name="Elcheninov A.G."/>
            <person name="Kostrikina N.A."/>
            <person name="Bale N.J."/>
            <person name="Sinninghe Damste J.S."/>
            <person name="Khijniak T.V."/>
            <person name="Kublanov I.V."/>
            <person name="Toshchakov S.V."/>
        </authorList>
    </citation>
    <scope>NUCLEOTIDE SEQUENCE [LARGE SCALE GENOMIC DNA]</scope>
    <source>
        <strain evidence="3 4">AArcht-Sl</strain>
    </source>
</reference>
<dbReference type="AlphaFoldDB" id="A0A3N6LNX4"/>
<dbReference type="PANTHER" id="PTHR13356:SF10">
    <property type="entry name" value="REPLICATION FACTOR-A PROTEIN 1"/>
    <property type="match status" value="1"/>
</dbReference>
<dbReference type="GO" id="GO:0010212">
    <property type="term" value="P:response to ionizing radiation"/>
    <property type="evidence" value="ECO:0007669"/>
    <property type="project" value="TreeGrafter"/>
</dbReference>
<comment type="caution">
    <text evidence="3">The sequence shown here is derived from an EMBL/GenBank/DDBJ whole genome shotgun (WGS) entry which is preliminary data.</text>
</comment>
<dbReference type="OrthoDB" id="335252at2157"/>
<evidence type="ECO:0000313" key="3">
    <source>
        <dbReference type="EMBL" id="RQG91093.1"/>
    </source>
</evidence>
<proteinExistence type="predicted"/>
<dbReference type="InterPro" id="IPR012340">
    <property type="entry name" value="NA-bd_OB-fold"/>
</dbReference>
<dbReference type="InterPro" id="IPR051231">
    <property type="entry name" value="SOSS-B"/>
</dbReference>
<feature type="region of interest" description="Disordered" evidence="2">
    <location>
        <begin position="40"/>
        <end position="68"/>
    </location>
</feature>
<dbReference type="EMBL" id="REFY01000002">
    <property type="protein sequence ID" value="RQG91093.1"/>
    <property type="molecule type" value="Genomic_DNA"/>
</dbReference>
<gene>
    <name evidence="3" type="ORF">EA462_03585</name>
</gene>
<dbReference type="PANTHER" id="PTHR13356">
    <property type="entry name" value="OB FOLD NUCLEIC ACID BINDING PROTEIN-RELATED"/>
    <property type="match status" value="1"/>
</dbReference>
<name>A0A3N6LNX4_9EURY</name>